<accession>A0A382F7N2</accession>
<dbReference type="AlphaFoldDB" id="A0A382F7N2"/>
<protein>
    <recommendedName>
        <fullName evidence="3">Sortilin N-terminal domain-containing protein</fullName>
    </recommendedName>
</protein>
<feature type="compositionally biased region" description="Gly residues" evidence="1">
    <location>
        <begin position="18"/>
        <end position="35"/>
    </location>
</feature>
<sequence length="453" mass="49465">VNRYNLYTGEQQSIRPRGQGGGGRGGRGGGGGGGTSNIVPEPEAGTQIRWNWNTPFMLSPHNPSTIYVAGNRFFISRDRGNTWTMSPDLSKNVDRDGIVLMGVQNSLPRCQQLERGVECNISRNDGVSNWSTGVTLAESSVMPGVLWHGSDDGNISVSRDGGTNWAEVSGNLPGGTTRYYVSRVEASHFDPATAYASLDGHRDDDLRPYVYVTHDYGESWQSISSDLPEFGNVNTIREDPRNVNLLYVGTEFGFFISRNAGQSWQSFMNGLPVVRIDDVLVHPRDNDLVLATHGRSVYVMDDITALQELTSEVAMTEVHLFDAREAVRWKRDRRLDRAVTGSKNWVGESAPAGTAIQYWLKDEIDGDVQVTISNPVTGEIVVTIEGTGAMGLNRIQWDLRGSPPAAGGGRGGRGGGRGRQGQLASTGVYRVQLTVDGESYYTTVAVLEDVWMD</sequence>
<feature type="region of interest" description="Disordered" evidence="1">
    <location>
        <begin position="1"/>
        <end position="41"/>
    </location>
</feature>
<feature type="non-terminal residue" evidence="2">
    <location>
        <position position="1"/>
    </location>
</feature>
<name>A0A382F7N2_9ZZZZ</name>
<evidence type="ECO:0000313" key="2">
    <source>
        <dbReference type="EMBL" id="SVB58695.1"/>
    </source>
</evidence>
<proteinExistence type="predicted"/>
<feature type="region of interest" description="Disordered" evidence="1">
    <location>
        <begin position="401"/>
        <end position="421"/>
    </location>
</feature>
<dbReference type="Gene3D" id="2.130.10.10">
    <property type="entry name" value="YVTN repeat-like/Quinoprotein amine dehydrogenase"/>
    <property type="match status" value="2"/>
</dbReference>
<dbReference type="EMBL" id="UINC01048308">
    <property type="protein sequence ID" value="SVB58695.1"/>
    <property type="molecule type" value="Genomic_DNA"/>
</dbReference>
<gene>
    <name evidence="2" type="ORF">METZ01_LOCUS211549</name>
</gene>
<reference evidence="2" key="1">
    <citation type="submission" date="2018-05" db="EMBL/GenBank/DDBJ databases">
        <authorList>
            <person name="Lanie J.A."/>
            <person name="Ng W.-L."/>
            <person name="Kazmierczak K.M."/>
            <person name="Andrzejewski T.M."/>
            <person name="Davidsen T.M."/>
            <person name="Wayne K.J."/>
            <person name="Tettelin H."/>
            <person name="Glass J.I."/>
            <person name="Rusch D."/>
            <person name="Podicherti R."/>
            <person name="Tsui H.-C.T."/>
            <person name="Winkler M.E."/>
        </authorList>
    </citation>
    <scope>NUCLEOTIDE SEQUENCE</scope>
</reference>
<dbReference type="InterPro" id="IPR015943">
    <property type="entry name" value="WD40/YVTN_repeat-like_dom_sf"/>
</dbReference>
<organism evidence="2">
    <name type="scientific">marine metagenome</name>
    <dbReference type="NCBI Taxonomy" id="408172"/>
    <lineage>
        <taxon>unclassified sequences</taxon>
        <taxon>metagenomes</taxon>
        <taxon>ecological metagenomes</taxon>
    </lineage>
</organism>
<feature type="compositionally biased region" description="Gly residues" evidence="1">
    <location>
        <begin position="406"/>
        <end position="419"/>
    </location>
</feature>
<evidence type="ECO:0008006" key="3">
    <source>
        <dbReference type="Google" id="ProtNLM"/>
    </source>
</evidence>
<evidence type="ECO:0000256" key="1">
    <source>
        <dbReference type="SAM" id="MobiDB-lite"/>
    </source>
</evidence>
<dbReference type="SUPFAM" id="SSF110296">
    <property type="entry name" value="Oligoxyloglucan reducing end-specific cellobiohydrolase"/>
    <property type="match status" value="1"/>
</dbReference>